<evidence type="ECO:0000256" key="2">
    <source>
        <dbReference type="ARBA" id="ARBA00022448"/>
    </source>
</evidence>
<accession>I7LJL6</accession>
<keyword evidence="6 7" id="KW-0411">Iron-sulfur</keyword>
<dbReference type="EMBL" id="HE964772">
    <property type="protein sequence ID" value="CCJ36097.1"/>
    <property type="molecule type" value="Genomic_DNA"/>
</dbReference>
<dbReference type="InterPro" id="IPR017896">
    <property type="entry name" value="4Fe4S_Fe-S-bd"/>
</dbReference>
<dbReference type="Proteomes" id="UP000009007">
    <property type="component" value="Chromosome I"/>
</dbReference>
<dbReference type="GeneID" id="13355671"/>
<dbReference type="SUPFAM" id="SSF54862">
    <property type="entry name" value="4Fe-4S ferredoxins"/>
    <property type="match status" value="1"/>
</dbReference>
<evidence type="ECO:0000313" key="10">
    <source>
        <dbReference type="Proteomes" id="UP000009007"/>
    </source>
</evidence>
<protein>
    <recommendedName>
        <fullName evidence="7">Ferredoxin</fullName>
    </recommendedName>
</protein>
<dbReference type="KEGG" id="mbg:BN140_1174"/>
<evidence type="ECO:0000259" key="8">
    <source>
        <dbReference type="PROSITE" id="PS51379"/>
    </source>
</evidence>
<dbReference type="GO" id="GO:0016491">
    <property type="term" value="F:oxidoreductase activity"/>
    <property type="evidence" value="ECO:0007669"/>
    <property type="project" value="UniProtKB-ARBA"/>
</dbReference>
<feature type="domain" description="4Fe-4S ferredoxin-type" evidence="8">
    <location>
        <begin position="16"/>
        <end position="44"/>
    </location>
</feature>
<dbReference type="GO" id="GO:0009055">
    <property type="term" value="F:electron transfer activity"/>
    <property type="evidence" value="ECO:0007669"/>
    <property type="project" value="UniProtKB-UniRule"/>
</dbReference>
<keyword evidence="4 7" id="KW-0249">Electron transport</keyword>
<name>I7LJL6_METBM</name>
<dbReference type="HOGENOM" id="CLU_139698_9_1_2"/>
<evidence type="ECO:0000256" key="6">
    <source>
        <dbReference type="ARBA" id="ARBA00023014"/>
    </source>
</evidence>
<comment type="cofactor">
    <cofactor evidence="1">
        <name>[4Fe-4S] cluster</name>
        <dbReference type="ChEBI" id="CHEBI:49883"/>
    </cofactor>
</comment>
<dbReference type="PANTHER" id="PTHR36923">
    <property type="entry name" value="FERREDOXIN"/>
    <property type="match status" value="1"/>
</dbReference>
<keyword evidence="5 7" id="KW-0408">Iron</keyword>
<dbReference type="PANTHER" id="PTHR36923:SF3">
    <property type="entry name" value="FERREDOXIN"/>
    <property type="match status" value="1"/>
</dbReference>
<comment type="function">
    <text evidence="7">Ferredoxins are iron-sulfur proteins that transfer electrons in a wide variety of metabolic reactions.</text>
</comment>
<dbReference type="BioCyc" id="MBOU1201294:BN140_RS05840-MONOMER"/>
<evidence type="ECO:0000256" key="7">
    <source>
        <dbReference type="RuleBase" id="RU368020"/>
    </source>
</evidence>
<gene>
    <name evidence="9" type="ordered locus">BN140_1174</name>
</gene>
<dbReference type="PRINTS" id="PR00352">
    <property type="entry name" value="3FE4SFRDOXIN"/>
</dbReference>
<dbReference type="PROSITE" id="PS00198">
    <property type="entry name" value="4FE4S_FER_1"/>
    <property type="match status" value="1"/>
</dbReference>
<dbReference type="InterPro" id="IPR001080">
    <property type="entry name" value="3Fe4S_ferredoxin"/>
</dbReference>
<dbReference type="Pfam" id="PF13370">
    <property type="entry name" value="Fer4_13"/>
    <property type="match status" value="1"/>
</dbReference>
<dbReference type="InterPro" id="IPR017900">
    <property type="entry name" value="4Fe4S_Fe_S_CS"/>
</dbReference>
<dbReference type="Gene3D" id="3.30.70.20">
    <property type="match status" value="1"/>
</dbReference>
<keyword evidence="2 7" id="KW-0813">Transport</keyword>
<keyword evidence="3 7" id="KW-0479">Metal-binding</keyword>
<evidence type="ECO:0000256" key="5">
    <source>
        <dbReference type="ARBA" id="ARBA00023004"/>
    </source>
</evidence>
<organism evidence="9 10">
    <name type="scientific">Methanoculleus bourgensis (strain ATCC 43281 / DSM 3045 / OCM 15 / MS2)</name>
    <name type="common">Methanogenium bourgense</name>
    <dbReference type="NCBI Taxonomy" id="1201294"/>
    <lineage>
        <taxon>Archaea</taxon>
        <taxon>Methanobacteriati</taxon>
        <taxon>Methanobacteriota</taxon>
        <taxon>Stenosarchaea group</taxon>
        <taxon>Methanomicrobia</taxon>
        <taxon>Methanomicrobiales</taxon>
        <taxon>Methanomicrobiaceae</taxon>
        <taxon>Methanoculleus</taxon>
    </lineage>
</organism>
<evidence type="ECO:0000256" key="4">
    <source>
        <dbReference type="ARBA" id="ARBA00022982"/>
    </source>
</evidence>
<dbReference type="PATRIC" id="fig|1201294.9.peg.1295"/>
<dbReference type="AlphaFoldDB" id="I7LJL6"/>
<dbReference type="PROSITE" id="PS51379">
    <property type="entry name" value="4FE4S_FER_2"/>
    <property type="match status" value="1"/>
</dbReference>
<reference evidence="10" key="1">
    <citation type="journal article" date="2012" name="J. Bacteriol.">
        <title>Complete genome sequence of the hydrogenotrophic, methanogenic archaeon Methanoculleus bourgensis strain MS2T, isolated from a sewage sludge digester.</title>
        <authorList>
            <person name="Maus I."/>
            <person name="Wibberg D."/>
            <person name="Stantscheff R."/>
            <person name="Eikmeyer F.G."/>
            <person name="Seffner A."/>
            <person name="Boelter J."/>
            <person name="Szczepanowski R."/>
            <person name="Blom J."/>
            <person name="Jaenicke S."/>
            <person name="Konig H."/>
            <person name="Puhler A."/>
            <person name="Schluter A."/>
        </authorList>
    </citation>
    <scope>NUCLEOTIDE SEQUENCE [LARGE SCALE GENOMIC DNA]</scope>
    <source>
        <strain evidence="10">ATCC 43281 / DSM 3045 / OCM 15 / MS2</strain>
    </source>
</reference>
<evidence type="ECO:0000313" key="9">
    <source>
        <dbReference type="EMBL" id="CCJ36097.1"/>
    </source>
</evidence>
<sequence length="87" mass="9467">MEEYPSRDRNGGGSVVKVTIDRSGCISCESCWTLCPGIFEQNPEDAFSEITERYRVNDNPAEDGEDLADCAVEAADSCPVTVIFVEG</sequence>
<evidence type="ECO:0000256" key="1">
    <source>
        <dbReference type="ARBA" id="ARBA00001966"/>
    </source>
</evidence>
<dbReference type="RefSeq" id="WP_014867073.1">
    <property type="nucleotide sequence ID" value="NC_018227.2"/>
</dbReference>
<keyword evidence="10" id="KW-1185">Reference proteome</keyword>
<evidence type="ECO:0000256" key="3">
    <source>
        <dbReference type="ARBA" id="ARBA00022723"/>
    </source>
</evidence>
<dbReference type="InterPro" id="IPR051269">
    <property type="entry name" value="Fe-S_cluster_ET"/>
</dbReference>
<dbReference type="GO" id="GO:0051536">
    <property type="term" value="F:iron-sulfur cluster binding"/>
    <property type="evidence" value="ECO:0007669"/>
    <property type="project" value="UniProtKB-KW"/>
</dbReference>
<dbReference type="GO" id="GO:0005506">
    <property type="term" value="F:iron ion binding"/>
    <property type="evidence" value="ECO:0007669"/>
    <property type="project" value="UniProtKB-UniRule"/>
</dbReference>
<proteinExistence type="predicted"/>